<dbReference type="RefSeq" id="WP_377460469.1">
    <property type="nucleotide sequence ID" value="NZ_JBHLUB010000032.1"/>
</dbReference>
<dbReference type="PANTHER" id="PTHR23131">
    <property type="entry name" value="ENDORIBONUCLEASE LACTB2"/>
    <property type="match status" value="1"/>
</dbReference>
<evidence type="ECO:0000259" key="1">
    <source>
        <dbReference type="SMART" id="SM00849"/>
    </source>
</evidence>
<dbReference type="SUPFAM" id="SSF56281">
    <property type="entry name" value="Metallo-hydrolase/oxidoreductase"/>
    <property type="match status" value="1"/>
</dbReference>
<accession>A0ABV6PEU9</accession>
<dbReference type="InterPro" id="IPR050662">
    <property type="entry name" value="Sec-metab_biosynth-thioest"/>
</dbReference>
<protein>
    <submittedName>
        <fullName evidence="2">MBL fold metallo-hydrolase</fullName>
    </submittedName>
</protein>
<dbReference type="PANTHER" id="PTHR23131:SF0">
    <property type="entry name" value="ENDORIBONUCLEASE LACTB2"/>
    <property type="match status" value="1"/>
</dbReference>
<comment type="caution">
    <text evidence="2">The sequence shown here is derived from an EMBL/GenBank/DDBJ whole genome shotgun (WGS) entry which is preliminary data.</text>
</comment>
<evidence type="ECO:0000313" key="3">
    <source>
        <dbReference type="Proteomes" id="UP001589862"/>
    </source>
</evidence>
<evidence type="ECO:0000313" key="2">
    <source>
        <dbReference type="EMBL" id="MFC0582922.1"/>
    </source>
</evidence>
<dbReference type="SMART" id="SM00849">
    <property type="entry name" value="Lactamase_B"/>
    <property type="match status" value="1"/>
</dbReference>
<keyword evidence="3" id="KW-1185">Reference proteome</keyword>
<dbReference type="EMBL" id="JBHLUB010000032">
    <property type="protein sequence ID" value="MFC0582922.1"/>
    <property type="molecule type" value="Genomic_DNA"/>
</dbReference>
<name>A0ABV6PEU9_9MICC</name>
<reference evidence="2 3" key="1">
    <citation type="submission" date="2024-09" db="EMBL/GenBank/DDBJ databases">
        <authorList>
            <person name="Sun Q."/>
            <person name="Mori K."/>
        </authorList>
    </citation>
    <scope>NUCLEOTIDE SEQUENCE [LARGE SCALE GENOMIC DNA]</scope>
    <source>
        <strain evidence="2 3">NCAIM B.02604</strain>
    </source>
</reference>
<dbReference type="Pfam" id="PF00753">
    <property type="entry name" value="Lactamase_B"/>
    <property type="match status" value="1"/>
</dbReference>
<organism evidence="2 3">
    <name type="scientific">Micrococcoides hystricis</name>
    <dbReference type="NCBI Taxonomy" id="1572761"/>
    <lineage>
        <taxon>Bacteria</taxon>
        <taxon>Bacillati</taxon>
        <taxon>Actinomycetota</taxon>
        <taxon>Actinomycetes</taxon>
        <taxon>Micrococcales</taxon>
        <taxon>Micrococcaceae</taxon>
        <taxon>Micrococcoides</taxon>
    </lineage>
</organism>
<feature type="domain" description="Metallo-beta-lactamase" evidence="1">
    <location>
        <begin position="22"/>
        <end position="188"/>
    </location>
</feature>
<gene>
    <name evidence="2" type="ORF">ACFFFR_11135</name>
</gene>
<proteinExistence type="predicted"/>
<dbReference type="Proteomes" id="UP001589862">
    <property type="component" value="Unassembled WGS sequence"/>
</dbReference>
<dbReference type="InterPro" id="IPR001279">
    <property type="entry name" value="Metallo-B-lactamas"/>
</dbReference>
<dbReference type="InterPro" id="IPR036866">
    <property type="entry name" value="RibonucZ/Hydroxyglut_hydro"/>
</dbReference>
<dbReference type="CDD" id="cd16278">
    <property type="entry name" value="metallo-hydrolase-like_MBL-fold"/>
    <property type="match status" value="1"/>
</dbReference>
<dbReference type="Gene3D" id="3.60.15.10">
    <property type="entry name" value="Ribonuclease Z/Hydroxyacylglutathione hydrolase-like"/>
    <property type="match status" value="1"/>
</dbReference>
<sequence length="271" mass="29020">MPRTLMTEIIRCQNPSMMTLEGTNSYLIAAPSSDTVAIVDPGPAGHPEHIDALLKAANGRKIEVILLTHHHADHSEAAPALAQATGAPVRAFREDFCIGAGPLEDEERLLISDAVVNVLHTPGHTSDSVCFLLAGDAENGSILTGDTILGRGTTMLDYPDGSLLDYFATLDQLKSLSPHEPMLVLPAHGEPLPDLTAAAEAYMDHRHERLDQFKVYLEQNNIDLADTAVQNSATADSVAIGLYGVDAQSEMGLKITGQMVSAMADYILQRS</sequence>